<evidence type="ECO:0000259" key="2">
    <source>
        <dbReference type="Pfam" id="PF05170"/>
    </source>
</evidence>
<keyword evidence="1" id="KW-0812">Transmembrane</keyword>
<comment type="caution">
    <text evidence="3">The sequence shown here is derived from an EMBL/GenBank/DDBJ whole genome shotgun (WGS) entry which is preliminary data.</text>
</comment>
<feature type="domain" description="AsmA" evidence="2">
    <location>
        <begin position="6"/>
        <end position="197"/>
    </location>
</feature>
<proteinExistence type="predicted"/>
<keyword evidence="1" id="KW-0472">Membrane</keyword>
<sequence length="700" mass="75572">MKINNKIVRISLWLMLGVISLVAIFVVIVLNMDWNRAKPWLNERTSEALGRPFSIRGNLALSWEEPHSGPETVTGWRGKIPWPHLLAQDIHIGLPPDIAGIAHPEKPVPASASASGPIPAVNMAQINEVSFSLNPLALLEKKLDIPVLRFQDSSLFLQRYADGSNNWTFKKNTTSSPWRLELHRVVLSQGKVHYIDAIRHADISADIDSLSTDVDYGISWKLKGKLYGEAVTGSGKAGAILSLQNQTQPFPILAQLQMGQTKVSVEGSVTRPSELAAVNMQLKISGNSMARLYPLTGIVLPETPAYSTAGHLSATLGKIDNHWKYEKFTGKVGSSDLAGSLDYQTRKGGKLRPLLQGNMRSEVLQSIDLAPLVGADSNASKIKRGTAAVQPADKLLPVESFHTERWRSIDADVSLSAAKLIRQKVLPIHKLQTRLIMKDGVITMLPLSFELAGGQMQAHITLDGSGGDGNKVKSKEMVQDSNIAQAPAIRAKMQVTARHVQLQKFIPTLAASKLTVGEINADARLTATGDSVAELLASSNGELSSVINHGSVSKLLLEEMGLNIGNVILTRLAGDKQVKLNCMLADFSVTNGQMNARSFLIDTDEALIDITGSINLQKEDLNLTIKPNSKGLRILSLRAPLYVRGTFLHPQVTVDKTVMAMRAGGAIGLALLSPFAALLPLINTGPAQESGCGSLLKTAK</sequence>
<dbReference type="EMBL" id="JACOFX010000004">
    <property type="protein sequence ID" value="MBC3908165.1"/>
    <property type="molecule type" value="Genomic_DNA"/>
</dbReference>
<dbReference type="InterPro" id="IPR052894">
    <property type="entry name" value="AsmA-related"/>
</dbReference>
<evidence type="ECO:0000256" key="1">
    <source>
        <dbReference type="SAM" id="Phobius"/>
    </source>
</evidence>
<reference evidence="3 4" key="1">
    <citation type="submission" date="2020-08" db="EMBL/GenBank/DDBJ databases">
        <title>Novel species isolated from subtropical streams in China.</title>
        <authorList>
            <person name="Lu H."/>
        </authorList>
    </citation>
    <scope>NUCLEOTIDE SEQUENCE [LARGE SCALE GENOMIC DNA]</scope>
    <source>
        <strain evidence="3 4">NL8W</strain>
    </source>
</reference>
<evidence type="ECO:0000313" key="4">
    <source>
        <dbReference type="Proteomes" id="UP000646911"/>
    </source>
</evidence>
<evidence type="ECO:0000313" key="3">
    <source>
        <dbReference type="EMBL" id="MBC3908165.1"/>
    </source>
</evidence>
<organism evidence="3 4">
    <name type="scientific">Undibacterium umbellatum</name>
    <dbReference type="NCBI Taxonomy" id="2762300"/>
    <lineage>
        <taxon>Bacteria</taxon>
        <taxon>Pseudomonadati</taxon>
        <taxon>Pseudomonadota</taxon>
        <taxon>Betaproteobacteria</taxon>
        <taxon>Burkholderiales</taxon>
        <taxon>Oxalobacteraceae</taxon>
        <taxon>Undibacterium</taxon>
    </lineage>
</organism>
<dbReference type="InterPro" id="IPR007844">
    <property type="entry name" value="AsmA"/>
</dbReference>
<keyword evidence="1" id="KW-1133">Transmembrane helix</keyword>
<feature type="domain" description="AsmA" evidence="2">
    <location>
        <begin position="201"/>
        <end position="597"/>
    </location>
</feature>
<accession>A0ABR6Z8T0</accession>
<name>A0ABR6Z8T0_9BURK</name>
<dbReference type="Pfam" id="PF05170">
    <property type="entry name" value="AsmA"/>
    <property type="match status" value="2"/>
</dbReference>
<feature type="transmembrane region" description="Helical" evidence="1">
    <location>
        <begin position="12"/>
        <end position="32"/>
    </location>
</feature>
<dbReference type="PANTHER" id="PTHR30441">
    <property type="entry name" value="DUF748 DOMAIN-CONTAINING PROTEIN"/>
    <property type="match status" value="1"/>
</dbReference>
<protein>
    <submittedName>
        <fullName evidence="3">AsmA family protein</fullName>
    </submittedName>
</protein>
<dbReference type="PANTHER" id="PTHR30441:SF9">
    <property type="entry name" value="ASMA FAMILY PROTEIN YHJG"/>
    <property type="match status" value="1"/>
</dbReference>
<gene>
    <name evidence="3" type="ORF">H8L47_11415</name>
</gene>
<keyword evidence="4" id="KW-1185">Reference proteome</keyword>
<dbReference type="RefSeq" id="WP_186953708.1">
    <property type="nucleotide sequence ID" value="NZ_JACOFX010000004.1"/>
</dbReference>
<dbReference type="Proteomes" id="UP000646911">
    <property type="component" value="Unassembled WGS sequence"/>
</dbReference>